<feature type="region of interest" description="Disordered" evidence="4">
    <location>
        <begin position="180"/>
        <end position="199"/>
    </location>
</feature>
<feature type="domain" description="KIND" evidence="7">
    <location>
        <begin position="8"/>
        <end position="187"/>
    </location>
</feature>
<dbReference type="InterPro" id="IPR029899">
    <property type="entry name" value="KNDC1"/>
</dbReference>
<dbReference type="GO" id="GO:0007264">
    <property type="term" value="P:small GTPase-mediated signal transduction"/>
    <property type="evidence" value="ECO:0007669"/>
    <property type="project" value="InterPro"/>
</dbReference>
<dbReference type="Gene3D" id="1.20.870.10">
    <property type="entry name" value="Son of sevenless (SoS) protein Chain: S domain 1"/>
    <property type="match status" value="1"/>
</dbReference>
<sequence length="1351" mass="153256">MFIWQENVSLADILSLRDSCLNEEDIWAACLECCLSMKSISHTPLFHTLCITPDTLAFNANGNVCFMEQLSDDPEGAFVPPEFDETGNTFEAHIYSLGATLTAAAEYVIEPELEPDLSQELRNLLDQMQQEKPENRPDIESILSKCEEKTKCSSDIICRNLSAIGRRVLSIESVGALQVQTSERNPADGSSSSEDLAYDRSILNDGTTEAICRAENYDYDVDKNSTEVNEIFQQGLEYPSSAEIWDRKKKELGNDPEETVLDMKNNGSNVSRDLFAHELCTHKVPNHMYFCYFQQCFSLRELLSMDDKTLKDHELWSLCYESLCSEILQLLQYLPTTLNFALLICIFFSIETFDSFYLAPEFEKQSVVTEKVCVYGVAAILWTAAKFNAPANEKLSLSRSLKKLLLSMAKRNSAERPSVKEALKICNDYLVHRGIASRKILTLLRNSILQVILLISDLGSIVICVGLFSIKYQESCFTYSKLTAVKGPIPCQYSVNSKSPSKLPEAFTSPATHFKPIILTQHKEKTSNEDLKAKIKKFPGSEPSNDDFNGSVDTEDVASNSPLSNKCLFTQETLRTGIQAKTFTPIPHLTEISEDVHLSSSHILSCSLDAHMAIKSSSSNSICLLQKIVHLIQEEFAFDGYLENGEEAQAMGEYILSLNRLKFGTFTNAISEKFCDLYWDEKLLEQLYEVVNGDSPPLENLKERCNEEKEETEGHTTEVPEARLSVALWPTLSNMERKSCNPGWSSAFFGMECFNQDVKTYVKQLGQHSSSETQNIEAKMLELNQQLMMETKDFRKTKTFYQKLQQQERRSKGLKVLHMEQWGLNSSVLPSLVSSSSQTDMLELKSTDINSLLTFHSLKDDQSHSNIRLQMLQAGTTMGLMAYLYNSNAVIEGYIQQFFYTFRYFTSPSDLFQFLTDRFDSAAHIRSTDCIKVLNRTLDLLQGWVEECYNVDFAQDIELVHKLEIFISTKVNVNSVEIVDPFSAEDMKIEEDIQSLHSFSKKLSEENISRKSFKWKISKGSESTSPQHKERYYTIAAALPRPCYSSFAAELSGSCQKLDEKGLSMLTEYSPQHTAQQLTLLQQELFQDCHPVNFLNSRAFGVKDKSPAVTKSVSPEPVVIEGNSLFVPEYRQEHYLIQLIKYADNVGNWVSAEIVNCDTSKTQNGLITKCLLMAKCCYEWRNFATAMQILSGLENLIVRQLPAWKNLSSKALEIMEELTAVQVFLKSDSLCLMEGDSFRKQPTIPCACILAMHVQQVEIGSFTMANGTYKWPKLRKIAKVVSQIRAFQENPYVFTPDSEMQMYLRHRISHFSEVDIHVLAAENKTNFYQSSNELHSRKIQDTLRKVKATFQ</sequence>
<dbReference type="Gene3D" id="1.10.840.10">
    <property type="entry name" value="Ras guanine-nucleotide exchange factors catalytic domain"/>
    <property type="match status" value="1"/>
</dbReference>
<reference evidence="8" key="5">
    <citation type="submission" date="2025-09" db="UniProtKB">
        <authorList>
            <consortium name="Ensembl"/>
        </authorList>
    </citation>
    <scope>IDENTIFICATION</scope>
</reference>
<dbReference type="SUPFAM" id="SSF56112">
    <property type="entry name" value="Protein kinase-like (PK-like)"/>
    <property type="match status" value="2"/>
</dbReference>
<dbReference type="InterPro" id="IPR011009">
    <property type="entry name" value="Kinase-like_dom_sf"/>
</dbReference>
<dbReference type="FunFam" id="1.10.510.10:FF:000529">
    <property type="entry name" value="Kinase non-catalytic C-lobe domain-containing 1"/>
    <property type="match status" value="1"/>
</dbReference>
<dbReference type="InterPro" id="IPR001895">
    <property type="entry name" value="RASGEF_cat_dom"/>
</dbReference>
<dbReference type="InterPro" id="IPR011019">
    <property type="entry name" value="KIND_dom"/>
</dbReference>
<dbReference type="GO" id="GO:0032045">
    <property type="term" value="C:guanyl-nucleotide exchange factor complex"/>
    <property type="evidence" value="ECO:0007669"/>
    <property type="project" value="TreeGrafter"/>
</dbReference>
<dbReference type="InterPro" id="IPR000651">
    <property type="entry name" value="Ras-like_Gua-exchang_fac_N"/>
</dbReference>
<evidence type="ECO:0000259" key="5">
    <source>
        <dbReference type="PROSITE" id="PS50009"/>
    </source>
</evidence>
<dbReference type="SMART" id="SM00750">
    <property type="entry name" value="KIND"/>
    <property type="match status" value="2"/>
</dbReference>
<dbReference type="Pfam" id="PF00617">
    <property type="entry name" value="RasGEF"/>
    <property type="match status" value="1"/>
</dbReference>
<dbReference type="SUPFAM" id="SSF48366">
    <property type="entry name" value="Ras GEF"/>
    <property type="match status" value="1"/>
</dbReference>
<evidence type="ECO:0000256" key="4">
    <source>
        <dbReference type="SAM" id="MobiDB-lite"/>
    </source>
</evidence>
<feature type="domain" description="Ras-GEF" evidence="5">
    <location>
        <begin position="1070"/>
        <end position="1321"/>
    </location>
</feature>
<dbReference type="GO" id="GO:0005085">
    <property type="term" value="F:guanyl-nucleotide exchange factor activity"/>
    <property type="evidence" value="ECO:0007669"/>
    <property type="project" value="UniProtKB-KW"/>
</dbReference>
<dbReference type="Proteomes" id="UP000314986">
    <property type="component" value="Unassembled WGS sequence"/>
</dbReference>
<dbReference type="PROSITE" id="PS50212">
    <property type="entry name" value="RASGEF_NTER"/>
    <property type="match status" value="1"/>
</dbReference>
<dbReference type="GO" id="GO:0030425">
    <property type="term" value="C:dendrite"/>
    <property type="evidence" value="ECO:0007669"/>
    <property type="project" value="TreeGrafter"/>
</dbReference>
<dbReference type="FunFam" id="1.10.840.10:FF:000013">
    <property type="entry name" value="Kinase non-catalytic C-lobe domain-containing 1"/>
    <property type="match status" value="1"/>
</dbReference>
<name>A0A4W3KC25_CALMI</name>
<dbReference type="InterPro" id="IPR023578">
    <property type="entry name" value="Ras_GEF_dom_sf"/>
</dbReference>
<keyword evidence="9" id="KW-1185">Reference proteome</keyword>
<dbReference type="Pfam" id="PF00618">
    <property type="entry name" value="RasGEF_N"/>
    <property type="match status" value="1"/>
</dbReference>
<dbReference type="Pfam" id="PF16474">
    <property type="entry name" value="KIND"/>
    <property type="match status" value="1"/>
</dbReference>
<reference evidence="9" key="3">
    <citation type="journal article" date="2014" name="Nature">
        <title>Elephant shark genome provides unique insights into gnathostome evolution.</title>
        <authorList>
            <consortium name="International Elephant Shark Genome Sequencing Consortium"/>
            <person name="Venkatesh B."/>
            <person name="Lee A.P."/>
            <person name="Ravi V."/>
            <person name="Maurya A.K."/>
            <person name="Lian M.M."/>
            <person name="Swann J.B."/>
            <person name="Ohta Y."/>
            <person name="Flajnik M.F."/>
            <person name="Sutoh Y."/>
            <person name="Kasahara M."/>
            <person name="Hoon S."/>
            <person name="Gangu V."/>
            <person name="Roy S.W."/>
            <person name="Irimia M."/>
            <person name="Korzh V."/>
            <person name="Kondrychyn I."/>
            <person name="Lim Z.W."/>
            <person name="Tay B.H."/>
            <person name="Tohari S."/>
            <person name="Kong K.W."/>
            <person name="Ho S."/>
            <person name="Lorente-Galdos B."/>
            <person name="Quilez J."/>
            <person name="Marques-Bonet T."/>
            <person name="Raney B.J."/>
            <person name="Ingham P.W."/>
            <person name="Tay A."/>
            <person name="Hillier L.W."/>
            <person name="Minx P."/>
            <person name="Boehm T."/>
            <person name="Wilson R.K."/>
            <person name="Brenner S."/>
            <person name="Warren W.C."/>
        </authorList>
    </citation>
    <scope>NUCLEOTIDE SEQUENCE [LARGE SCALE GENOMIC DNA]</scope>
</reference>
<dbReference type="CDD" id="cd06224">
    <property type="entry name" value="REM"/>
    <property type="match status" value="1"/>
</dbReference>
<evidence type="ECO:0008006" key="10">
    <source>
        <dbReference type="Google" id="ProtNLM"/>
    </source>
</evidence>
<protein>
    <recommendedName>
        <fullName evidence="10">Protein very KIND</fullName>
    </recommendedName>
</protein>
<dbReference type="InterPro" id="IPR036964">
    <property type="entry name" value="RASGEF_cat_dom_sf"/>
</dbReference>
<reference evidence="9" key="2">
    <citation type="journal article" date="2007" name="PLoS Biol.">
        <title>Survey sequencing and comparative analysis of the elephant shark (Callorhinchus milii) genome.</title>
        <authorList>
            <person name="Venkatesh B."/>
            <person name="Kirkness E.F."/>
            <person name="Loh Y.H."/>
            <person name="Halpern A.L."/>
            <person name="Lee A.P."/>
            <person name="Johnson J."/>
            <person name="Dandona N."/>
            <person name="Viswanathan L.D."/>
            <person name="Tay A."/>
            <person name="Venter J.C."/>
            <person name="Strausberg R.L."/>
            <person name="Brenner S."/>
        </authorList>
    </citation>
    <scope>NUCLEOTIDE SEQUENCE [LARGE SCALE GENOMIC DNA]</scope>
</reference>
<evidence type="ECO:0000313" key="8">
    <source>
        <dbReference type="Ensembl" id="ENSCMIP00000042760.1"/>
    </source>
</evidence>
<evidence type="ECO:0000256" key="1">
    <source>
        <dbReference type="ARBA" id="ARBA00022658"/>
    </source>
</evidence>
<proteinExistence type="predicted"/>
<evidence type="ECO:0000313" key="9">
    <source>
        <dbReference type="Proteomes" id="UP000314986"/>
    </source>
</evidence>
<evidence type="ECO:0000256" key="2">
    <source>
        <dbReference type="ARBA" id="ARBA00022737"/>
    </source>
</evidence>
<organism evidence="8 9">
    <name type="scientific">Callorhinchus milii</name>
    <name type="common">Ghost shark</name>
    <dbReference type="NCBI Taxonomy" id="7868"/>
    <lineage>
        <taxon>Eukaryota</taxon>
        <taxon>Metazoa</taxon>
        <taxon>Chordata</taxon>
        <taxon>Craniata</taxon>
        <taxon>Vertebrata</taxon>
        <taxon>Chondrichthyes</taxon>
        <taxon>Holocephali</taxon>
        <taxon>Chimaeriformes</taxon>
        <taxon>Callorhinchidae</taxon>
        <taxon>Callorhinchus</taxon>
    </lineage>
</organism>
<dbReference type="GO" id="GO:0048814">
    <property type="term" value="P:regulation of dendrite morphogenesis"/>
    <property type="evidence" value="ECO:0007669"/>
    <property type="project" value="TreeGrafter"/>
</dbReference>
<dbReference type="Ensembl" id="ENSCMIT00000043379.1">
    <property type="protein sequence ID" value="ENSCMIP00000042760.1"/>
    <property type="gene ID" value="ENSCMIG00000017773.1"/>
</dbReference>
<reference evidence="9" key="1">
    <citation type="journal article" date="2006" name="Science">
        <title>Ancient noncoding elements conserved in the human genome.</title>
        <authorList>
            <person name="Venkatesh B."/>
            <person name="Kirkness E.F."/>
            <person name="Loh Y.H."/>
            <person name="Halpern A.L."/>
            <person name="Lee A.P."/>
            <person name="Johnson J."/>
            <person name="Dandona N."/>
            <person name="Viswanathan L.D."/>
            <person name="Tay A."/>
            <person name="Venter J.C."/>
            <person name="Strausberg R.L."/>
            <person name="Brenner S."/>
        </authorList>
    </citation>
    <scope>NUCLEOTIDE SEQUENCE [LARGE SCALE GENOMIC DNA]</scope>
</reference>
<dbReference type="PROSITE" id="PS50009">
    <property type="entry name" value="RASGEF_CAT"/>
    <property type="match status" value="1"/>
</dbReference>
<gene>
    <name evidence="8" type="primary">LOC103180454</name>
</gene>
<dbReference type="Gene3D" id="1.10.510.10">
    <property type="entry name" value="Transferase(Phosphotransferase) domain 1"/>
    <property type="match status" value="2"/>
</dbReference>
<accession>A0A4W3KC25</accession>
<evidence type="ECO:0000259" key="7">
    <source>
        <dbReference type="PROSITE" id="PS51377"/>
    </source>
</evidence>
<keyword evidence="1 3" id="KW-0344">Guanine-nucleotide releasing factor</keyword>
<dbReference type="GO" id="GO:0043025">
    <property type="term" value="C:neuronal cell body"/>
    <property type="evidence" value="ECO:0007669"/>
    <property type="project" value="TreeGrafter"/>
</dbReference>
<dbReference type="SMART" id="SM00147">
    <property type="entry name" value="RasGEF"/>
    <property type="match status" value="1"/>
</dbReference>
<feature type="domain" description="N-terminal Ras-GEF" evidence="6">
    <location>
        <begin position="868"/>
        <end position="990"/>
    </location>
</feature>
<reference evidence="8" key="4">
    <citation type="submission" date="2025-08" db="UniProtKB">
        <authorList>
            <consortium name="Ensembl"/>
        </authorList>
    </citation>
    <scope>IDENTIFICATION</scope>
</reference>
<feature type="domain" description="KIND" evidence="7">
    <location>
        <begin position="297"/>
        <end position="454"/>
    </location>
</feature>
<keyword evidence="2" id="KW-0677">Repeat</keyword>
<dbReference type="GeneTree" id="ENSGT00390000011408"/>
<evidence type="ECO:0000259" key="6">
    <source>
        <dbReference type="PROSITE" id="PS50212"/>
    </source>
</evidence>
<feature type="compositionally biased region" description="Polar residues" evidence="4">
    <location>
        <begin position="180"/>
        <end position="194"/>
    </location>
</feature>
<dbReference type="PANTHER" id="PTHR21560:SF0">
    <property type="entry name" value="KINASE NON-CATALYTIC C-LOBE DOMAIN-CONTAINING PROTEIN 1"/>
    <property type="match status" value="1"/>
</dbReference>
<dbReference type="PROSITE" id="PS51377">
    <property type="entry name" value="KIND"/>
    <property type="match status" value="2"/>
</dbReference>
<dbReference type="PANTHER" id="PTHR21560">
    <property type="entry name" value="VERY KIND PROTEIN"/>
    <property type="match status" value="1"/>
</dbReference>
<evidence type="ECO:0000256" key="3">
    <source>
        <dbReference type="PROSITE-ProRule" id="PRU00168"/>
    </source>
</evidence>